<keyword evidence="5" id="KW-0547">Nucleotide-binding</keyword>
<dbReference type="CDD" id="cd03255">
    <property type="entry name" value="ABC_MJ0796_LolCDE_FtsE"/>
    <property type="match status" value="1"/>
</dbReference>
<keyword evidence="7 10" id="KW-1133">Transmembrane helix</keyword>
<keyword evidence="4 10" id="KW-0812">Transmembrane</keyword>
<feature type="transmembrane region" description="Helical" evidence="10">
    <location>
        <begin position="1023"/>
        <end position="1043"/>
    </location>
</feature>
<keyword evidence="3" id="KW-1003">Cell membrane</keyword>
<feature type="domain" description="ABC transporter" evidence="11">
    <location>
        <begin position="2"/>
        <end position="240"/>
    </location>
</feature>
<evidence type="ECO:0000256" key="2">
    <source>
        <dbReference type="ARBA" id="ARBA00022448"/>
    </source>
</evidence>
<dbReference type="InterPro" id="IPR017871">
    <property type="entry name" value="ABC_transporter-like_CS"/>
</dbReference>
<dbReference type="SUPFAM" id="SSF52540">
    <property type="entry name" value="P-loop containing nucleoside triphosphate hydrolases"/>
    <property type="match status" value="1"/>
</dbReference>
<evidence type="ECO:0000259" key="11">
    <source>
        <dbReference type="PROSITE" id="PS50893"/>
    </source>
</evidence>
<evidence type="ECO:0000256" key="3">
    <source>
        <dbReference type="ARBA" id="ARBA00022475"/>
    </source>
</evidence>
<dbReference type="Pfam" id="PF00005">
    <property type="entry name" value="ABC_tran"/>
    <property type="match status" value="1"/>
</dbReference>
<keyword evidence="6" id="KW-0067">ATP-binding</keyword>
<evidence type="ECO:0000256" key="4">
    <source>
        <dbReference type="ARBA" id="ARBA00022692"/>
    </source>
</evidence>
<reference evidence="13" key="1">
    <citation type="journal article" date="2019" name="Int. J. Syst. Evol. Microbiol.">
        <title>The Global Catalogue of Microorganisms (GCM) 10K type strain sequencing project: providing services to taxonomists for standard genome sequencing and annotation.</title>
        <authorList>
            <consortium name="The Broad Institute Genomics Platform"/>
            <consortium name="The Broad Institute Genome Sequencing Center for Infectious Disease"/>
            <person name="Wu L."/>
            <person name="Ma J."/>
        </authorList>
    </citation>
    <scope>NUCLEOTIDE SEQUENCE [LARGE SCALE GENOMIC DNA]</scope>
    <source>
        <strain evidence="13">JCM 19125</strain>
    </source>
</reference>
<keyword evidence="13" id="KW-1185">Reference proteome</keyword>
<dbReference type="PANTHER" id="PTHR42798">
    <property type="entry name" value="LIPOPROTEIN-RELEASING SYSTEM ATP-BINDING PROTEIN LOLD"/>
    <property type="match status" value="1"/>
</dbReference>
<protein>
    <recommendedName>
        <fullName evidence="11">ABC transporter domain-containing protein</fullName>
    </recommendedName>
</protein>
<dbReference type="SMART" id="SM00382">
    <property type="entry name" value="AAA"/>
    <property type="match status" value="1"/>
</dbReference>
<dbReference type="InterPro" id="IPR003439">
    <property type="entry name" value="ABC_transporter-like_ATP-bd"/>
</dbReference>
<evidence type="ECO:0000256" key="7">
    <source>
        <dbReference type="ARBA" id="ARBA00022989"/>
    </source>
</evidence>
<dbReference type="Proteomes" id="UP001501521">
    <property type="component" value="Unassembled WGS sequence"/>
</dbReference>
<dbReference type="InterPro" id="IPR027417">
    <property type="entry name" value="P-loop_NTPase"/>
</dbReference>
<keyword evidence="2" id="KW-0813">Transport</keyword>
<name>A0ABP9FJ49_9ACTN</name>
<dbReference type="PROSITE" id="PS00211">
    <property type="entry name" value="ABC_TRANSPORTER_1"/>
    <property type="match status" value="1"/>
</dbReference>
<evidence type="ECO:0000256" key="6">
    <source>
        <dbReference type="ARBA" id="ARBA00022840"/>
    </source>
</evidence>
<evidence type="ECO:0000313" key="12">
    <source>
        <dbReference type="EMBL" id="GAA4904776.1"/>
    </source>
</evidence>
<evidence type="ECO:0000313" key="13">
    <source>
        <dbReference type="Proteomes" id="UP001501521"/>
    </source>
</evidence>
<dbReference type="InterPro" id="IPR003838">
    <property type="entry name" value="ABC3_permease_C"/>
</dbReference>
<dbReference type="Gene3D" id="3.40.50.300">
    <property type="entry name" value="P-loop containing nucleotide triphosphate hydrolases"/>
    <property type="match status" value="1"/>
</dbReference>
<dbReference type="InterPro" id="IPR017911">
    <property type="entry name" value="MacB-like_ATP-bd"/>
</dbReference>
<dbReference type="PANTHER" id="PTHR42798:SF6">
    <property type="entry name" value="CELL DIVISION ATP-BINDING PROTEIN FTSE"/>
    <property type="match status" value="1"/>
</dbReference>
<evidence type="ECO:0000256" key="1">
    <source>
        <dbReference type="ARBA" id="ARBA00004429"/>
    </source>
</evidence>
<proteinExistence type="inferred from homology"/>
<dbReference type="Pfam" id="PF02687">
    <property type="entry name" value="FtsX"/>
    <property type="match status" value="1"/>
</dbReference>
<dbReference type="PROSITE" id="PS50893">
    <property type="entry name" value="ABC_TRANSPORTER_2"/>
    <property type="match status" value="1"/>
</dbReference>
<feature type="transmembrane region" description="Helical" evidence="10">
    <location>
        <begin position="1063"/>
        <end position="1083"/>
    </location>
</feature>
<gene>
    <name evidence="12" type="ORF">GCM10025789_24930</name>
</gene>
<dbReference type="RefSeq" id="WP_345583328.1">
    <property type="nucleotide sequence ID" value="NZ_BAABLV010000036.1"/>
</dbReference>
<feature type="transmembrane region" description="Helical" evidence="10">
    <location>
        <begin position="264"/>
        <end position="284"/>
    </location>
</feature>
<evidence type="ECO:0000256" key="9">
    <source>
        <dbReference type="ARBA" id="ARBA00038388"/>
    </source>
</evidence>
<accession>A0ABP9FJ49</accession>
<dbReference type="InterPro" id="IPR003593">
    <property type="entry name" value="AAA+_ATPase"/>
</dbReference>
<evidence type="ECO:0000256" key="5">
    <source>
        <dbReference type="ARBA" id="ARBA00022741"/>
    </source>
</evidence>
<sequence length="1100" mass="117389">MLELRDVRKSYTTGDFTQVALDDVSIAFRDSEFVAVLGPSGSGKTTMLNLIGGLDQYDSGDLVIDGVSTEQYRDRDWDTYRNNRVGFVFQSYNLIPHQSVLANVELALTLAGVAPGERRRRALAALADVGLAEHAHKRPNQLSGGQMQRVAIARALINDPEILLADEPTGALDSATSVQIMGLLTSIARDRLVVMVTHNPELAHEYATRTVHLSDGAVVADSDPFLPAAAEATDHRWARRTSMGFLTAIALSFNNLMTKKGRTLMTSFAGSIGIIGIAAILALANGVQGYIKGVEEDTLSQYPLTIQAQGFDMTSMLLSAGMGDGESGGGAGPAEVREAPLMARMFSSVGTNDLGSLKAFLDDDGGGIDSLVNAVEYTYDVTPQIYAEDAAGRPRQVNPDAAMTALGFQRPTAAAGVTAGLRSSAFDELVGDLGLVEEQYDVVSGRWPAAPDELLVVLTDTGGISDLALYAMGLLDPADLDEMVRQMMAEEEVTTPSTTRSFSYDDVMGVTFRLVEAADYYVHDDDFDVWTDRSQDQAHVAQLVRDGMPLKVTGIARPSGDGNATLSPGIYYTPQLTEHLMAEAAEAPIVQEQLATPGTNVFTGRGFTDEAPLEELDLTSLFTIDEAAVTAAFTVDEAKLQPDLGALDLDLDMSSISLDPAKLPPLDLTSVLDGLDPASLVTLPEVPALQLPDLPSVDTELVLTQVPVFLEAYTAHAAANGLDPTDVAVGVPLFVASEEGDLLVTTMAQTVGIDRAAVEAQLGSYLAWAAERGLDPADVAGNLQVFVADQQQAFLAAAMDMVDTTALQDQLQAELSSYLQEVMEVYMADVASQLTEELTAQVGSALESTMAGMADNLRDAVGIDQEAFMSAFRMEKSQEELTQLLIAAASTRAATYESNMRTLGHASPDDPSAVNIYPIDFESKEQITQLLDSYNQRMRDSGRDEQVISYSDLVGALMSSVTDIINTISYVLIAFVAISLVVSSIMIGVITYISVLERRKEIGILRAVGASKRDIRRVFNAETLIVGFVAGVLGVLITALLTIPTNAIVLARFDVPNVAVLPWEAAAVLVLVSMGLTAVAGLLPASSASRRDPVEALRSE</sequence>
<dbReference type="EMBL" id="BAABLV010000036">
    <property type="protein sequence ID" value="GAA4904776.1"/>
    <property type="molecule type" value="Genomic_DNA"/>
</dbReference>
<feature type="transmembrane region" description="Helical" evidence="10">
    <location>
        <begin position="968"/>
        <end position="996"/>
    </location>
</feature>
<comment type="similarity">
    <text evidence="9">Belongs to the ABC transporter superfamily. Macrolide exporter (TC 3.A.1.122) family.</text>
</comment>
<organism evidence="12 13">
    <name type="scientific">Tessaracoccus lubricantis</name>
    <dbReference type="NCBI Taxonomy" id="545543"/>
    <lineage>
        <taxon>Bacteria</taxon>
        <taxon>Bacillati</taxon>
        <taxon>Actinomycetota</taxon>
        <taxon>Actinomycetes</taxon>
        <taxon>Propionibacteriales</taxon>
        <taxon>Propionibacteriaceae</taxon>
        <taxon>Tessaracoccus</taxon>
    </lineage>
</organism>
<comment type="caution">
    <text evidence="12">The sequence shown here is derived from an EMBL/GenBank/DDBJ whole genome shotgun (WGS) entry which is preliminary data.</text>
</comment>
<keyword evidence="8 10" id="KW-0472">Membrane</keyword>
<evidence type="ECO:0000256" key="8">
    <source>
        <dbReference type="ARBA" id="ARBA00023136"/>
    </source>
</evidence>
<evidence type="ECO:0000256" key="10">
    <source>
        <dbReference type="SAM" id="Phobius"/>
    </source>
</evidence>
<comment type="subcellular location">
    <subcellularLocation>
        <location evidence="1">Cell inner membrane</location>
        <topology evidence="1">Multi-pass membrane protein</topology>
    </subcellularLocation>
</comment>